<evidence type="ECO:0000313" key="1">
    <source>
        <dbReference type="EMBL" id="SFZ71237.1"/>
    </source>
</evidence>
<dbReference type="EMBL" id="LT633113">
    <property type="protein sequence ID" value="SFZ71237.1"/>
    <property type="molecule type" value="Genomic_DNA"/>
</dbReference>
<protein>
    <submittedName>
        <fullName evidence="1">OMP1642</fullName>
    </submittedName>
</protein>
<dbReference type="AlphaFoldDB" id="A0A1M4NGF4"/>
<proteinExistence type="predicted"/>
<organism evidence="1">
    <name type="scientific">Helicobacter felis</name>
    <dbReference type="NCBI Taxonomy" id="214"/>
    <lineage>
        <taxon>Bacteria</taxon>
        <taxon>Pseudomonadati</taxon>
        <taxon>Campylobacterota</taxon>
        <taxon>Epsilonproteobacteria</taxon>
        <taxon>Campylobacterales</taxon>
        <taxon>Helicobacteraceae</taxon>
        <taxon>Helicobacter</taxon>
    </lineage>
</organism>
<accession>A0A1M4NGF4</accession>
<sequence length="477" mass="52608">MRTRIILLAVLLESLSAESDGFYAQVGFQYSNITQDNATSKLGTQVVQAYQKVKLNQVFPVNNNWLAPDATNISFGNRNDNPAVNRIKNLHNLVVWDGKKDIGADKTGYEQAEQRLIPAWVFYTIGDAQAAMPNAPAQVVGSMLNNLGVMTRDVIESYTRFHFEQTPQLQSAFQAFEATSQQAAKALGMDAVGLSFPQEGNVSIPVLQTQISNLGNAANTLTSALFNALVSTSGGNLVIDNAGQRTNISQAIQLDSSKLSVLAQATQKVLAEYYQAHPELAKTYPIIIKKYLPTMQHSYTRSNLYGFNVQAGYKQFFGGAKRWGVRYYGSFSYNGGGQGKTNSMNNFVYGVGVDGLYNFFESGDHNTTSGLFLGLMLVGSSWGAKTAALKTIINTCNNSSACKLQMKQSYFQLPLTFGFRTNLGKHNGFEIGTRIPLLPMPNYYATAATNYREMGTYKQQIGFRRNASVYFNYVYNF</sequence>
<gene>
    <name evidence="1" type="primary">omp1642</name>
</gene>
<dbReference type="PRINTS" id="PR01776">
    <property type="entry name" value="HPOMPFAMILY"/>
</dbReference>
<name>A0A1M4NGF4_HELFE</name>
<dbReference type="Pfam" id="PF01856">
    <property type="entry name" value="HP_OMP"/>
    <property type="match status" value="1"/>
</dbReference>
<dbReference type="RefSeq" id="WP_104692424.1">
    <property type="nucleotide sequence ID" value="NZ_FZNI01000006.1"/>
</dbReference>
<reference evidence="1" key="1">
    <citation type="submission" date="2016-10" db="EMBL/GenBank/DDBJ databases">
        <title>Proteomic and phylogenetic analysis of the outer membrane protein repertoire of gastric Helicobacter species.</title>
        <authorList>
            <person name="Joosten M."/>
        </authorList>
    </citation>
    <scope>NUCLEOTIDE SEQUENCE</scope>
    <source>
        <strain evidence="1">DS1</strain>
    </source>
</reference>
<dbReference type="InterPro" id="IPR002718">
    <property type="entry name" value="OMP_Helicobacter"/>
</dbReference>